<gene>
    <name evidence="2" type="ORF">EVAR_103503_1</name>
</gene>
<sequence>MVKFGNVDGLFCKRLDVLTPPARPRPPAPPTPTTFRSPYRLIVVVDLLGRLPQNIIRSDSAGCEVRKRVSVPARLPALPGTGPRRPTAPRIRKQTLLHAIYCDTFYEVRVTRERPCLVVYTAALAAASADAVVSDPWSDRCCCAQICVIIVLYMQQKKNKQLAAFFCPDLRRGLCEREGEVSACASCRSPVGHSEVDIVQIGRYSKNVDGLFYSALTCDAARPARPARPAPPTPTTFRSPYRRENVPTDRFPCFYLLHKIENHMQSDQRGWRRDGTGSTLELEGKPKIKERGKISGKN</sequence>
<evidence type="ECO:0000313" key="3">
    <source>
        <dbReference type="Proteomes" id="UP000299102"/>
    </source>
</evidence>
<comment type="caution">
    <text evidence="2">The sequence shown here is derived from an EMBL/GenBank/DDBJ whole genome shotgun (WGS) entry which is preliminary data.</text>
</comment>
<evidence type="ECO:0000313" key="2">
    <source>
        <dbReference type="EMBL" id="GBP79078.1"/>
    </source>
</evidence>
<feature type="compositionally biased region" description="Basic and acidic residues" evidence="1">
    <location>
        <begin position="266"/>
        <end position="275"/>
    </location>
</feature>
<protein>
    <submittedName>
        <fullName evidence="2">Uncharacterized protein</fullName>
    </submittedName>
</protein>
<organism evidence="2 3">
    <name type="scientific">Eumeta variegata</name>
    <name type="common">Bagworm moth</name>
    <name type="synonym">Eumeta japonica</name>
    <dbReference type="NCBI Taxonomy" id="151549"/>
    <lineage>
        <taxon>Eukaryota</taxon>
        <taxon>Metazoa</taxon>
        <taxon>Ecdysozoa</taxon>
        <taxon>Arthropoda</taxon>
        <taxon>Hexapoda</taxon>
        <taxon>Insecta</taxon>
        <taxon>Pterygota</taxon>
        <taxon>Neoptera</taxon>
        <taxon>Endopterygota</taxon>
        <taxon>Lepidoptera</taxon>
        <taxon>Glossata</taxon>
        <taxon>Ditrysia</taxon>
        <taxon>Tineoidea</taxon>
        <taxon>Psychidae</taxon>
        <taxon>Oiketicinae</taxon>
        <taxon>Eumeta</taxon>
    </lineage>
</organism>
<feature type="compositionally biased region" description="Basic and acidic residues" evidence="1">
    <location>
        <begin position="282"/>
        <end position="298"/>
    </location>
</feature>
<feature type="region of interest" description="Disordered" evidence="1">
    <location>
        <begin position="223"/>
        <end position="244"/>
    </location>
</feature>
<evidence type="ECO:0000256" key="1">
    <source>
        <dbReference type="SAM" id="MobiDB-lite"/>
    </source>
</evidence>
<accession>A0A4C1YSG3</accession>
<proteinExistence type="predicted"/>
<keyword evidence="3" id="KW-1185">Reference proteome</keyword>
<dbReference type="AlphaFoldDB" id="A0A4C1YSG3"/>
<feature type="region of interest" description="Disordered" evidence="1">
    <location>
        <begin position="266"/>
        <end position="298"/>
    </location>
</feature>
<dbReference type="Proteomes" id="UP000299102">
    <property type="component" value="Unassembled WGS sequence"/>
</dbReference>
<reference evidence="2 3" key="1">
    <citation type="journal article" date="2019" name="Commun. Biol.">
        <title>The bagworm genome reveals a unique fibroin gene that provides high tensile strength.</title>
        <authorList>
            <person name="Kono N."/>
            <person name="Nakamura H."/>
            <person name="Ohtoshi R."/>
            <person name="Tomita M."/>
            <person name="Numata K."/>
            <person name="Arakawa K."/>
        </authorList>
    </citation>
    <scope>NUCLEOTIDE SEQUENCE [LARGE SCALE GENOMIC DNA]</scope>
</reference>
<name>A0A4C1YSG3_EUMVA</name>
<dbReference type="EMBL" id="BGZK01001400">
    <property type="protein sequence ID" value="GBP79078.1"/>
    <property type="molecule type" value="Genomic_DNA"/>
</dbReference>